<dbReference type="InterPro" id="IPR048254">
    <property type="entry name" value="CDP_ALCOHOL_P_TRANSF_CS"/>
</dbReference>
<reference evidence="7" key="1">
    <citation type="submission" date="2024-06" db="EMBL/GenBank/DDBJ databases">
        <authorList>
            <person name="Liu X."/>
            <person name="Lenzi L."/>
            <person name="Haldenby T S."/>
            <person name="Uol C."/>
        </authorList>
    </citation>
    <scope>NUCLEOTIDE SEQUENCE</scope>
</reference>
<dbReference type="GO" id="GO:0006646">
    <property type="term" value="P:phosphatidylethanolamine biosynthetic process"/>
    <property type="evidence" value="ECO:0007669"/>
    <property type="project" value="TreeGrafter"/>
</dbReference>
<feature type="transmembrane region" description="Helical" evidence="6">
    <location>
        <begin position="244"/>
        <end position="269"/>
    </location>
</feature>
<feature type="transmembrane region" description="Helical" evidence="6">
    <location>
        <begin position="340"/>
        <end position="357"/>
    </location>
</feature>
<dbReference type="PANTHER" id="PTHR10414:SF71">
    <property type="entry name" value="FI05338P"/>
    <property type="match status" value="1"/>
</dbReference>
<dbReference type="PROSITE" id="PS00379">
    <property type="entry name" value="CDP_ALCOHOL_P_TRANSF"/>
    <property type="match status" value="1"/>
</dbReference>
<feature type="transmembrane region" description="Helical" evidence="6">
    <location>
        <begin position="141"/>
        <end position="160"/>
    </location>
</feature>
<feature type="transmembrane region" description="Helical" evidence="6">
    <location>
        <begin position="312"/>
        <end position="334"/>
    </location>
</feature>
<evidence type="ECO:0000313" key="8">
    <source>
        <dbReference type="Proteomes" id="UP001497525"/>
    </source>
</evidence>
<dbReference type="Pfam" id="PF01066">
    <property type="entry name" value="CDP-OH_P_transf"/>
    <property type="match status" value="1"/>
</dbReference>
<dbReference type="GO" id="GO:0004307">
    <property type="term" value="F:ethanolaminephosphotransferase activity"/>
    <property type="evidence" value="ECO:0007669"/>
    <property type="project" value="TreeGrafter"/>
</dbReference>
<evidence type="ECO:0008006" key="9">
    <source>
        <dbReference type="Google" id="ProtNLM"/>
    </source>
</evidence>
<evidence type="ECO:0000313" key="7">
    <source>
        <dbReference type="EMBL" id="CAL5139956.1"/>
    </source>
</evidence>
<dbReference type="PIRSF" id="PIRSF015665">
    <property type="entry name" value="CHOPT"/>
    <property type="match status" value="1"/>
</dbReference>
<dbReference type="GO" id="GO:0005789">
    <property type="term" value="C:endoplasmic reticulum membrane"/>
    <property type="evidence" value="ECO:0007669"/>
    <property type="project" value="TreeGrafter"/>
</dbReference>
<proteinExistence type="inferred from homology"/>
<protein>
    <recommendedName>
        <fullName evidence="9">Ethanolaminephosphotransferase</fullName>
    </recommendedName>
</protein>
<keyword evidence="4 6" id="KW-0472">Membrane</keyword>
<evidence type="ECO:0000256" key="6">
    <source>
        <dbReference type="SAM" id="Phobius"/>
    </source>
</evidence>
<accession>A0AAV2TSY1</accession>
<feature type="transmembrane region" description="Helical" evidence="6">
    <location>
        <begin position="281"/>
        <end position="300"/>
    </location>
</feature>
<dbReference type="PANTHER" id="PTHR10414">
    <property type="entry name" value="ETHANOLAMINEPHOSPHOTRANSFERASE"/>
    <property type="match status" value="1"/>
</dbReference>
<dbReference type="GO" id="GO:0005794">
    <property type="term" value="C:Golgi apparatus"/>
    <property type="evidence" value="ECO:0007669"/>
    <property type="project" value="TreeGrafter"/>
</dbReference>
<dbReference type="Gene3D" id="1.20.120.1760">
    <property type="match status" value="1"/>
</dbReference>
<dbReference type="Proteomes" id="UP001497525">
    <property type="component" value="Unassembled WGS sequence"/>
</dbReference>
<keyword evidence="6" id="KW-0812">Transmembrane</keyword>
<organism evidence="7 8">
    <name type="scientific">Calicophoron daubneyi</name>
    <name type="common">Rumen fluke</name>
    <name type="synonym">Paramphistomum daubneyi</name>
    <dbReference type="NCBI Taxonomy" id="300641"/>
    <lineage>
        <taxon>Eukaryota</taxon>
        <taxon>Metazoa</taxon>
        <taxon>Spiralia</taxon>
        <taxon>Lophotrochozoa</taxon>
        <taxon>Platyhelminthes</taxon>
        <taxon>Trematoda</taxon>
        <taxon>Digenea</taxon>
        <taxon>Plagiorchiida</taxon>
        <taxon>Pronocephalata</taxon>
        <taxon>Paramphistomoidea</taxon>
        <taxon>Paramphistomidae</taxon>
        <taxon>Calicophoron</taxon>
    </lineage>
</organism>
<keyword evidence="6" id="KW-1133">Transmembrane helix</keyword>
<dbReference type="InterPro" id="IPR000462">
    <property type="entry name" value="CDP-OH_P_trans"/>
</dbReference>
<feature type="transmembrane region" description="Helical" evidence="6">
    <location>
        <begin position="47"/>
        <end position="66"/>
    </location>
</feature>
<evidence type="ECO:0000256" key="1">
    <source>
        <dbReference type="ARBA" id="ARBA00004370"/>
    </source>
</evidence>
<feature type="transmembrane region" description="Helical" evidence="6">
    <location>
        <begin position="172"/>
        <end position="192"/>
    </location>
</feature>
<sequence>MLTEKMKSNLRAYKYSSVDNSPLSNALMHPFWDWVTQFYPKWLAPNLLTFGGFLLTVAHFFLLTYFNPKFDNPQAIPAWAWLLTSVLIFTAHTMDGTDGKQARRTKSSSPLGELFDHGCDSWVCLFLPSCMYSLAGSNITALRIFFIQWALLMAFFSSHWEKYITGVLFLPWTFDLGQLCASLVCFLAYAYGVRFFVEPCILGYSLVNSIEVVYYASFLVLHVPFMVHNILIGCPSHTPWHRGLGYLGALRPALPLVTLMVSSTIWALWSPADILTHRPRLFLYCFATVASNVSCHLILAQLCKSRAPAYNWLVILYSIAAVWFCAAPTARWRLDDESSLLWLLSMFATVVHIRYAVSTVKEVADALDAPIFRLKPQKSSL</sequence>
<feature type="transmembrane region" description="Helical" evidence="6">
    <location>
        <begin position="78"/>
        <end position="94"/>
    </location>
</feature>
<dbReference type="AlphaFoldDB" id="A0AAV2TSY1"/>
<dbReference type="InterPro" id="IPR043130">
    <property type="entry name" value="CDP-OH_PTrfase_TM_dom"/>
</dbReference>
<evidence type="ECO:0000256" key="4">
    <source>
        <dbReference type="ARBA" id="ARBA00023136"/>
    </source>
</evidence>
<evidence type="ECO:0000256" key="3">
    <source>
        <dbReference type="ARBA" id="ARBA00022679"/>
    </source>
</evidence>
<evidence type="ECO:0000256" key="5">
    <source>
        <dbReference type="RuleBase" id="RU003750"/>
    </source>
</evidence>
<dbReference type="InterPro" id="IPR014472">
    <property type="entry name" value="CHOPT"/>
</dbReference>
<comment type="similarity">
    <text evidence="2 5">Belongs to the CDP-alcohol phosphatidyltransferase class-I family.</text>
</comment>
<gene>
    <name evidence="7" type="ORF">CDAUBV1_LOCUS15141</name>
</gene>
<comment type="subcellular location">
    <subcellularLocation>
        <location evidence="1">Membrane</location>
    </subcellularLocation>
</comment>
<keyword evidence="3 5" id="KW-0808">Transferase</keyword>
<name>A0AAV2TSY1_CALDB</name>
<comment type="caution">
    <text evidence="7">The sequence shown here is derived from an EMBL/GenBank/DDBJ whole genome shotgun (WGS) entry which is preliminary data.</text>
</comment>
<feature type="transmembrane region" description="Helical" evidence="6">
    <location>
        <begin position="212"/>
        <end position="232"/>
    </location>
</feature>
<dbReference type="EMBL" id="CAXLJL010000678">
    <property type="protein sequence ID" value="CAL5139956.1"/>
    <property type="molecule type" value="Genomic_DNA"/>
</dbReference>
<evidence type="ECO:0000256" key="2">
    <source>
        <dbReference type="ARBA" id="ARBA00010441"/>
    </source>
</evidence>